<dbReference type="EMBL" id="LYXE01000015">
    <property type="protein sequence ID" value="PDW01073.1"/>
    <property type="molecule type" value="Genomic_DNA"/>
</dbReference>
<name>A0A2H3LBT1_9CHLR</name>
<evidence type="ECO:0000256" key="4">
    <source>
        <dbReference type="ARBA" id="ARBA00022741"/>
    </source>
</evidence>
<dbReference type="InterPro" id="IPR011009">
    <property type="entry name" value="Kinase-like_dom_sf"/>
</dbReference>
<proteinExistence type="inferred from homology"/>
<dbReference type="Gene3D" id="3.30.200.20">
    <property type="entry name" value="Phosphorylase Kinase, domain 1"/>
    <property type="match status" value="1"/>
</dbReference>
<comment type="caution">
    <text evidence="9">The sequence shown here is derived from an EMBL/GenBank/DDBJ whole genome shotgun (WGS) entry which is preliminary data.</text>
</comment>
<accession>A0A2H3LBT1</accession>
<evidence type="ECO:0000256" key="7">
    <source>
        <dbReference type="ARBA" id="ARBA00038240"/>
    </source>
</evidence>
<keyword evidence="3" id="KW-0791">Threonine biosynthesis</keyword>
<dbReference type="GO" id="GO:0005524">
    <property type="term" value="F:ATP binding"/>
    <property type="evidence" value="ECO:0007669"/>
    <property type="project" value="UniProtKB-KW"/>
</dbReference>
<keyword evidence="1" id="KW-0028">Amino-acid biosynthesis</keyword>
<dbReference type="AlphaFoldDB" id="A0A2H3LBT1"/>
<keyword evidence="2" id="KW-0808">Transferase</keyword>
<sequence>MLTQFDVERALQHYDLGEVRSVRPASHGAVNETAFVETSMGRYVVRRNQRKQGLSAVDLRHRLMAWLRARGFPAPRLIPARNGEQAIDFDGRFFEVQTFIEGDEFNRDRPAHLAGTGSILAHYHNAVDGFPDPPLSQGPRYSTSSLSGLIERIMQRDIMGDLTVQLNWYDRRAADLKRALSEQSYEALPHVLIHGDVHRDNLIFRGDTVAALIDFDQVTLDARLVDLADALVDFAVGMPPKDWYPWGVYAGPLDAERAAQLLNGYDQIAPLSSYERKALPLMIEVIWLQGNLRRVLTTHDADPDYHCEVLGQGQRLAEWLHEHLEAMNLG</sequence>
<evidence type="ECO:0000256" key="6">
    <source>
        <dbReference type="ARBA" id="ARBA00022840"/>
    </source>
</evidence>
<keyword evidence="4" id="KW-0547">Nucleotide-binding</keyword>
<feature type="domain" description="Aminoglycoside phosphotransferase" evidence="8">
    <location>
        <begin position="22"/>
        <end position="270"/>
    </location>
</feature>
<dbReference type="CDD" id="cd05153">
    <property type="entry name" value="HomoserineK_II"/>
    <property type="match status" value="1"/>
</dbReference>
<keyword evidence="10" id="KW-1185">Reference proteome</keyword>
<dbReference type="GO" id="GO:0004413">
    <property type="term" value="F:homoserine kinase activity"/>
    <property type="evidence" value="ECO:0007669"/>
    <property type="project" value="InterPro"/>
</dbReference>
<evidence type="ECO:0000259" key="8">
    <source>
        <dbReference type="Pfam" id="PF01636"/>
    </source>
</evidence>
<dbReference type="PANTHER" id="PTHR21064:SF6">
    <property type="entry name" value="AMINOGLYCOSIDE PHOSPHOTRANSFERASE DOMAIN-CONTAINING PROTEIN"/>
    <property type="match status" value="1"/>
</dbReference>
<dbReference type="GO" id="GO:0009088">
    <property type="term" value="P:threonine biosynthetic process"/>
    <property type="evidence" value="ECO:0007669"/>
    <property type="project" value="UniProtKB-KW"/>
</dbReference>
<dbReference type="OrthoDB" id="48950at2"/>
<keyword evidence="6" id="KW-0067">ATP-binding</keyword>
<evidence type="ECO:0000256" key="5">
    <source>
        <dbReference type="ARBA" id="ARBA00022777"/>
    </source>
</evidence>
<dbReference type="RefSeq" id="WP_097650557.1">
    <property type="nucleotide sequence ID" value="NZ_LYXE01000015.1"/>
</dbReference>
<organism evidence="9 10">
    <name type="scientific">Candidatus Chloroploca asiatica</name>
    <dbReference type="NCBI Taxonomy" id="1506545"/>
    <lineage>
        <taxon>Bacteria</taxon>
        <taxon>Bacillati</taxon>
        <taxon>Chloroflexota</taxon>
        <taxon>Chloroflexia</taxon>
        <taxon>Chloroflexales</taxon>
        <taxon>Chloroflexineae</taxon>
        <taxon>Oscillochloridaceae</taxon>
        <taxon>Candidatus Chloroploca</taxon>
    </lineage>
</organism>
<comment type="similarity">
    <text evidence="7">Belongs to the pseudomonas-type ThrB family.</text>
</comment>
<evidence type="ECO:0000256" key="3">
    <source>
        <dbReference type="ARBA" id="ARBA00022697"/>
    </source>
</evidence>
<evidence type="ECO:0000256" key="1">
    <source>
        <dbReference type="ARBA" id="ARBA00022605"/>
    </source>
</evidence>
<dbReference type="SUPFAM" id="SSF56112">
    <property type="entry name" value="Protein kinase-like (PK-like)"/>
    <property type="match status" value="1"/>
</dbReference>
<evidence type="ECO:0000313" key="10">
    <source>
        <dbReference type="Proteomes" id="UP000220922"/>
    </source>
</evidence>
<dbReference type="InterPro" id="IPR005280">
    <property type="entry name" value="Homoserine_kinase_II"/>
</dbReference>
<gene>
    <name evidence="9" type="ORF">A9Q02_07915</name>
</gene>
<dbReference type="InterPro" id="IPR050249">
    <property type="entry name" value="Pseudomonas-type_ThrB"/>
</dbReference>
<protein>
    <submittedName>
        <fullName evidence="9">Homoserine kinase</fullName>
    </submittedName>
</protein>
<dbReference type="Proteomes" id="UP000220922">
    <property type="component" value="Unassembled WGS sequence"/>
</dbReference>
<reference evidence="9 10" key="1">
    <citation type="submission" date="2016-05" db="EMBL/GenBank/DDBJ databases">
        <authorList>
            <person name="Lavstsen T."/>
            <person name="Jespersen J.S."/>
        </authorList>
    </citation>
    <scope>NUCLEOTIDE SEQUENCE [LARGE SCALE GENOMIC DNA]</scope>
    <source>
        <strain evidence="9 10">B7-9</strain>
    </source>
</reference>
<dbReference type="Gene3D" id="3.90.1200.10">
    <property type="match status" value="1"/>
</dbReference>
<dbReference type="Pfam" id="PF01636">
    <property type="entry name" value="APH"/>
    <property type="match status" value="1"/>
</dbReference>
<keyword evidence="5 9" id="KW-0418">Kinase</keyword>
<evidence type="ECO:0000313" key="9">
    <source>
        <dbReference type="EMBL" id="PDW01073.1"/>
    </source>
</evidence>
<dbReference type="PANTHER" id="PTHR21064">
    <property type="entry name" value="AMINOGLYCOSIDE PHOSPHOTRANSFERASE DOMAIN-CONTAINING PROTEIN-RELATED"/>
    <property type="match status" value="1"/>
</dbReference>
<dbReference type="InterPro" id="IPR002575">
    <property type="entry name" value="Aminoglycoside_PTrfase"/>
</dbReference>
<evidence type="ECO:0000256" key="2">
    <source>
        <dbReference type="ARBA" id="ARBA00022679"/>
    </source>
</evidence>